<accession>A0ABD2WCK6</accession>
<evidence type="ECO:0008006" key="4">
    <source>
        <dbReference type="Google" id="ProtNLM"/>
    </source>
</evidence>
<dbReference type="EMBL" id="JBJJXI010000114">
    <property type="protein sequence ID" value="KAL3390820.1"/>
    <property type="molecule type" value="Genomic_DNA"/>
</dbReference>
<protein>
    <recommendedName>
        <fullName evidence="4">C2H2-type domain-containing protein</fullName>
    </recommendedName>
</protein>
<feature type="region of interest" description="Disordered" evidence="1">
    <location>
        <begin position="446"/>
        <end position="482"/>
    </location>
</feature>
<feature type="compositionally biased region" description="Acidic residues" evidence="1">
    <location>
        <begin position="446"/>
        <end position="456"/>
    </location>
</feature>
<evidence type="ECO:0000313" key="3">
    <source>
        <dbReference type="Proteomes" id="UP001627154"/>
    </source>
</evidence>
<dbReference type="Proteomes" id="UP001627154">
    <property type="component" value="Unassembled WGS sequence"/>
</dbReference>
<gene>
    <name evidence="2" type="ORF">TKK_014290</name>
</gene>
<proteinExistence type="predicted"/>
<feature type="compositionally biased region" description="Acidic residues" evidence="1">
    <location>
        <begin position="464"/>
        <end position="482"/>
    </location>
</feature>
<comment type="caution">
    <text evidence="2">The sequence shown here is derived from an EMBL/GenBank/DDBJ whole genome shotgun (WGS) entry which is preliminary data.</text>
</comment>
<name>A0ABD2WCK6_9HYME</name>
<evidence type="ECO:0000313" key="2">
    <source>
        <dbReference type="EMBL" id="KAL3390820.1"/>
    </source>
</evidence>
<organism evidence="2 3">
    <name type="scientific">Trichogramma kaykai</name>
    <dbReference type="NCBI Taxonomy" id="54128"/>
    <lineage>
        <taxon>Eukaryota</taxon>
        <taxon>Metazoa</taxon>
        <taxon>Ecdysozoa</taxon>
        <taxon>Arthropoda</taxon>
        <taxon>Hexapoda</taxon>
        <taxon>Insecta</taxon>
        <taxon>Pterygota</taxon>
        <taxon>Neoptera</taxon>
        <taxon>Endopterygota</taxon>
        <taxon>Hymenoptera</taxon>
        <taxon>Apocrita</taxon>
        <taxon>Proctotrupomorpha</taxon>
        <taxon>Chalcidoidea</taxon>
        <taxon>Trichogrammatidae</taxon>
        <taxon>Trichogramma</taxon>
    </lineage>
</organism>
<reference evidence="2 3" key="1">
    <citation type="journal article" date="2024" name="bioRxiv">
        <title>A reference genome for Trichogramma kaykai: A tiny desert-dwelling parasitoid wasp with competing sex-ratio distorters.</title>
        <authorList>
            <person name="Culotta J."/>
            <person name="Lindsey A.R."/>
        </authorList>
    </citation>
    <scope>NUCLEOTIDE SEQUENCE [LARGE SCALE GENOMIC DNA]</scope>
    <source>
        <strain evidence="2 3">KSX58</strain>
    </source>
</reference>
<keyword evidence="3" id="KW-1185">Reference proteome</keyword>
<sequence length="1314" mass="150978">MWYLVQLKDNKLIIQQRKERLKEVGHVIFEHYNKAVILKVQHQLNSLPKLELKRIHISDSLINGAQTFNSSVERTDPMTAGVDKKLHGLEHDSIKTRDPFAEKNRQEDEILKMNDLNEDGFMNTTNIRQSNSKDIIDQHKQSCDSFIKETQTLSTSVEHTDQSTNVVNMRIQSLEHKTNRSSNTIAENDQYVTEDQLNCDSLIDGAQTFNSSVERSDPITAGVIKKLDGLEHDYNKTSDLIAEKNQLANEELTKIGTNHHGFVTDGNLNHPQKQFDILDQHNQSCDLFIKETQTLSTAVEYTDKPKGVVNMHIQSLNDNTNSLCYDTVNWEQDDGMCFTLSPSGELKLLENEEYLIEKTNHHESILDDILNGNIYNTSDHENDLTPQEIISHDHGDNLNLKPKILKVEKVQFDVSQMKKVNKTHSMTDIPVEQIQSLTNMDKLDEEFSDTDSNLDSETEKDAEWSCEESVNEDSDYDSEDDIPNMQEMSELQNEAEELRQYTEENTFNLSSFNSSQNIISSTMNNSGNNTDPEYALSVSEQLALGKSDLLKDTVNNSRKTNLNVVKKPLLNNNDLNYCGIDAPNFDTLKVSCANEENIAKDTFCKICNKNFKQLKDHLIRSHSSHPDKDEFCQEIDEAYSRLKNLQVPVAEEKKKKRVLKKHMCPFCDPPKDYVHLKKHLKSAHKDTAEVQEMMRLDKATTSFSREPMKKLLYRGDAIHNSSAELNKGDLRVARKTMYVKTADEFTMCSNCNTYVVDTDYRKHRSRCTGENVKSTRNIAQEGRALIPRCSKVANDNLRRRILSRMSNDAISKAIRYDDLIMEYGNELTSKLRGVQHRNNIVTQLRRLGRLKLILNVKKLEEMFFGNSELVVRAIEKMAEPFSDTDENEYLKYPTVARNLNTIIKSVCGMYEAKCIKKLVAIDPQLIANWNTTYQRDFTVILSRMASESKSHNTRHKDYGLPNEGDPQLLYDYLSNNLKSCYQSLKTEYSESTHIKMLKFVLTYLQIYNRRRPGDVERILLEDYVNLKTVTEVEQTSLSSLNENLIDLAKEYSILKTRGKLNRDIKLLVTCDLKIYLDLMVELRPRLNISPKNLYLFALPQTPVTKVRYPSAYVLLYRYARACGAVDPSKLRATTLRKDLATKCIQLNLNDNDLKDLAGFMGHHVNVHVSHYRKQLIGRDIPMFVKFLEAATGNFDKNSESIANEENISQADNFNECTHSNTFEQNNVQSMNETSIPRQRIETPAIIDKTKKPRWTDNSKKIIMQTFPGYMRKKTAMAPSAKEIQNMVNSHPNEFQGRTVPGIKTYMFQNRGKLE</sequence>
<dbReference type="PANTHER" id="PTHR33480">
    <property type="entry name" value="SET DOMAIN-CONTAINING PROTEIN-RELATED"/>
    <property type="match status" value="1"/>
</dbReference>
<evidence type="ECO:0000256" key="1">
    <source>
        <dbReference type="SAM" id="MobiDB-lite"/>
    </source>
</evidence>
<dbReference type="PANTHER" id="PTHR33480:SF1">
    <property type="entry name" value="TYR RECOMBINASE DOMAIN-CONTAINING PROTEIN"/>
    <property type="match status" value="1"/>
</dbReference>